<dbReference type="Gene3D" id="3.20.20.150">
    <property type="entry name" value="Divalent-metal-dependent TIM barrel enzymes"/>
    <property type="match status" value="1"/>
</dbReference>
<evidence type="ECO:0000256" key="2">
    <source>
        <dbReference type="ARBA" id="ARBA00022723"/>
    </source>
</evidence>
<dbReference type="HAMAP" id="MF_00152">
    <property type="entry name" value="Nfo"/>
    <property type="match status" value="1"/>
</dbReference>
<dbReference type="STRING" id="1399797.GCA_000518285_01154"/>
<dbReference type="PROSITE" id="PS00731">
    <property type="entry name" value="AP_NUCLEASE_F2_3"/>
    <property type="match status" value="1"/>
</dbReference>
<accession>A0A2S5RCV2</accession>
<organism evidence="9 10">
    <name type="scientific">Williamsoniiplasma lucivorax</name>
    <dbReference type="NCBI Taxonomy" id="209274"/>
    <lineage>
        <taxon>Bacteria</taxon>
        <taxon>Bacillati</taxon>
        <taxon>Mycoplasmatota</taxon>
        <taxon>Mollicutes</taxon>
        <taxon>Entomoplasmatales</taxon>
        <taxon>Williamsoniiplasma</taxon>
    </lineage>
</organism>
<dbReference type="InterPro" id="IPR001719">
    <property type="entry name" value="AP_endonuc_2"/>
</dbReference>
<dbReference type="AlphaFoldDB" id="A0A2S5RCV2"/>
<feature type="domain" description="Xylose isomerase-like TIM barrel" evidence="8">
    <location>
        <begin position="26"/>
        <end position="272"/>
    </location>
</feature>
<dbReference type="InterPro" id="IPR013022">
    <property type="entry name" value="Xyl_isomerase-like_TIM-brl"/>
</dbReference>
<evidence type="ECO:0000256" key="5">
    <source>
        <dbReference type="ARBA" id="ARBA00022833"/>
    </source>
</evidence>
<evidence type="ECO:0000256" key="7">
    <source>
        <dbReference type="HAMAP-Rule" id="MF_00152"/>
    </source>
</evidence>
<sequence>MMKKYPIIGAHVSMNAPNQYLIGSVASAVQDGANTFMIYTGPPQSSHRKPTNALNIAQMHVLLKEHNIDPQDLVVHAPYIINLANPVSESTWTFSVDFLKKEMQRCDEIGIEILVLHPGAFTKGTSEAGLAKLIQGLKLVFQADLKTKIALETMSGKGTEVGINFDQLAYVLKQVGAEQRLGICLDTCHMNDAGYNLNQWDDIKAEIQAKIGYEKVLAFHLNDSKNPIGAHKDRHENIGYGTIGFDNLVKILWDEDFKEIPKILETPYLGDQSPYKAEIADLLNKQWSDPFKNSK</sequence>
<comment type="caution">
    <text evidence="9">The sequence shown here is derived from an EMBL/GenBank/DDBJ whole genome shotgun (WGS) entry which is preliminary data.</text>
</comment>
<evidence type="ECO:0000313" key="10">
    <source>
        <dbReference type="Proteomes" id="UP000237865"/>
    </source>
</evidence>
<proteinExistence type="inferred from homology"/>
<evidence type="ECO:0000256" key="6">
    <source>
        <dbReference type="ARBA" id="ARBA00023204"/>
    </source>
</evidence>
<dbReference type="NCBIfam" id="TIGR00587">
    <property type="entry name" value="nfo"/>
    <property type="match status" value="1"/>
</dbReference>
<dbReference type="GO" id="GO:0008833">
    <property type="term" value="F:deoxyribonuclease IV (phage-T4-induced) activity"/>
    <property type="evidence" value="ECO:0007669"/>
    <property type="project" value="UniProtKB-UniRule"/>
</dbReference>
<gene>
    <name evidence="7 9" type="primary">nfo</name>
    <name evidence="9" type="ORF">ELUCI_v1c06890</name>
</gene>
<dbReference type="NCBIfam" id="NF002196">
    <property type="entry name" value="PRK01060.1-1"/>
    <property type="match status" value="1"/>
</dbReference>
<evidence type="ECO:0000259" key="8">
    <source>
        <dbReference type="Pfam" id="PF01261"/>
    </source>
</evidence>
<dbReference type="PROSITE" id="PS00729">
    <property type="entry name" value="AP_NUCLEASE_F2_1"/>
    <property type="match status" value="1"/>
</dbReference>
<comment type="cofactor">
    <cofactor evidence="7">
        <name>Zn(2+)</name>
        <dbReference type="ChEBI" id="CHEBI:29105"/>
    </cofactor>
    <text evidence="7">Binds 3 Zn(2+) ions.</text>
</comment>
<dbReference type="Pfam" id="PF01261">
    <property type="entry name" value="AP_endonuc_2"/>
    <property type="match status" value="1"/>
</dbReference>
<dbReference type="PANTHER" id="PTHR21445:SF0">
    <property type="entry name" value="APURINIC-APYRIMIDINIC ENDONUCLEASE"/>
    <property type="match status" value="1"/>
</dbReference>
<keyword evidence="5 7" id="KW-0862">Zinc</keyword>
<dbReference type="SMART" id="SM00518">
    <property type="entry name" value="AP2Ec"/>
    <property type="match status" value="1"/>
</dbReference>
<evidence type="ECO:0000256" key="1">
    <source>
        <dbReference type="ARBA" id="ARBA00005340"/>
    </source>
</evidence>
<dbReference type="GO" id="GO:0003677">
    <property type="term" value="F:DNA binding"/>
    <property type="evidence" value="ECO:0007669"/>
    <property type="project" value="InterPro"/>
</dbReference>
<feature type="binding site" evidence="7">
    <location>
        <position position="189"/>
    </location>
    <ligand>
        <name>Zn(2+)</name>
        <dbReference type="ChEBI" id="CHEBI:29105"/>
        <label>3</label>
    </ligand>
</feature>
<reference evidence="9 10" key="1">
    <citation type="submission" date="2017-11" db="EMBL/GenBank/DDBJ databases">
        <title>Genome sequence of Entomoplasma lucivorax PIPN-2 (ATCC 49196).</title>
        <authorList>
            <person name="Lo W.-S."/>
            <person name="Gasparich G.E."/>
            <person name="Kuo C.-H."/>
        </authorList>
    </citation>
    <scope>NUCLEOTIDE SEQUENCE [LARGE SCALE GENOMIC DNA]</scope>
    <source>
        <strain evidence="9 10">PIPN-2</strain>
    </source>
</reference>
<feature type="binding site" evidence="7">
    <location>
        <position position="233"/>
    </location>
    <ligand>
        <name>Zn(2+)</name>
        <dbReference type="ChEBI" id="CHEBI:29105"/>
        <label>3</label>
    </ligand>
</feature>
<feature type="binding site" evidence="7">
    <location>
        <position position="76"/>
    </location>
    <ligand>
        <name>Zn(2+)</name>
        <dbReference type="ChEBI" id="CHEBI:29105"/>
        <label>1</label>
    </ligand>
</feature>
<dbReference type="CDD" id="cd00019">
    <property type="entry name" value="AP2Ec"/>
    <property type="match status" value="1"/>
</dbReference>
<dbReference type="EC" id="3.1.21.2" evidence="7"/>
<evidence type="ECO:0000256" key="3">
    <source>
        <dbReference type="ARBA" id="ARBA00022763"/>
    </source>
</evidence>
<name>A0A2S5RCV2_9MOLU</name>
<dbReference type="PROSITE" id="PS51432">
    <property type="entry name" value="AP_NUCLEASE_F2_4"/>
    <property type="match status" value="1"/>
</dbReference>
<feature type="binding site" evidence="7">
    <location>
        <position position="220"/>
    </location>
    <ligand>
        <name>Zn(2+)</name>
        <dbReference type="ChEBI" id="CHEBI:29105"/>
        <label>2</label>
    </ligand>
</feature>
<feature type="binding site" evidence="7">
    <location>
        <position position="235"/>
    </location>
    <ligand>
        <name>Zn(2+)</name>
        <dbReference type="ChEBI" id="CHEBI:29105"/>
        <label>3</label>
    </ligand>
</feature>
<feature type="binding site" evidence="7">
    <location>
        <position position="117"/>
    </location>
    <ligand>
        <name>Zn(2+)</name>
        <dbReference type="ChEBI" id="CHEBI:29105"/>
        <label>1</label>
    </ligand>
</feature>
<comment type="catalytic activity">
    <reaction evidence="7">
        <text>Endonucleolytic cleavage to 5'-phosphooligonucleotide end-products.</text>
        <dbReference type="EC" id="3.1.21.2"/>
    </reaction>
</comment>
<keyword evidence="7 9" id="KW-0255">Endonuclease</keyword>
<comment type="similarity">
    <text evidence="1 7">Belongs to the AP endonuclease 2 family.</text>
</comment>
<dbReference type="EMBL" id="PHNE01000004">
    <property type="protein sequence ID" value="PPE05153.1"/>
    <property type="molecule type" value="Genomic_DNA"/>
</dbReference>
<keyword evidence="6 7" id="KW-0234">DNA repair</keyword>
<feature type="binding site" evidence="7">
    <location>
        <position position="265"/>
    </location>
    <ligand>
        <name>Zn(2+)</name>
        <dbReference type="ChEBI" id="CHEBI:29105"/>
        <label>2</label>
    </ligand>
</feature>
<protein>
    <recommendedName>
        <fullName evidence="7">Probable endonuclease 4</fullName>
        <ecNumber evidence="7">3.1.21.2</ecNumber>
    </recommendedName>
    <alternativeName>
        <fullName evidence="7">Endodeoxyribonuclease IV</fullName>
    </alternativeName>
    <alternativeName>
        <fullName evidence="7">Endonuclease IV</fullName>
    </alternativeName>
</protein>
<feature type="binding site" evidence="7">
    <location>
        <position position="152"/>
    </location>
    <ligand>
        <name>Zn(2+)</name>
        <dbReference type="ChEBI" id="CHEBI:29105"/>
        <label>1</label>
    </ligand>
</feature>
<evidence type="ECO:0000313" key="9">
    <source>
        <dbReference type="EMBL" id="PPE05153.1"/>
    </source>
</evidence>
<evidence type="ECO:0000256" key="4">
    <source>
        <dbReference type="ARBA" id="ARBA00022801"/>
    </source>
</evidence>
<keyword evidence="4 7" id="KW-0378">Hydrolase</keyword>
<dbReference type="PANTHER" id="PTHR21445">
    <property type="entry name" value="ENDONUCLEASE IV ENDODEOXYRIBONUCLEASE IV"/>
    <property type="match status" value="1"/>
</dbReference>
<feature type="binding site" evidence="7">
    <location>
        <position position="152"/>
    </location>
    <ligand>
        <name>Zn(2+)</name>
        <dbReference type="ChEBI" id="CHEBI:29105"/>
        <label>2</label>
    </ligand>
</feature>
<feature type="binding site" evidence="7">
    <location>
        <position position="186"/>
    </location>
    <ligand>
        <name>Zn(2+)</name>
        <dbReference type="ChEBI" id="CHEBI:29105"/>
        <label>2</label>
    </ligand>
</feature>
<dbReference type="GO" id="GO:0008081">
    <property type="term" value="F:phosphoric diester hydrolase activity"/>
    <property type="evidence" value="ECO:0007669"/>
    <property type="project" value="TreeGrafter"/>
</dbReference>
<dbReference type="PROSITE" id="PS00730">
    <property type="entry name" value="AP_NUCLEASE_F2_2"/>
    <property type="match status" value="1"/>
</dbReference>
<dbReference type="InterPro" id="IPR018246">
    <property type="entry name" value="AP_endonuc_F2_Zn_BS"/>
</dbReference>
<dbReference type="InterPro" id="IPR036237">
    <property type="entry name" value="Xyl_isomerase-like_sf"/>
</dbReference>
<dbReference type="Proteomes" id="UP000237865">
    <property type="component" value="Unassembled WGS sequence"/>
</dbReference>
<dbReference type="GO" id="GO:0006284">
    <property type="term" value="P:base-excision repair"/>
    <property type="evidence" value="ECO:0007669"/>
    <property type="project" value="TreeGrafter"/>
</dbReference>
<keyword evidence="3 7" id="KW-0227">DNA damage</keyword>
<keyword evidence="10" id="KW-1185">Reference proteome</keyword>
<dbReference type="GO" id="GO:0008270">
    <property type="term" value="F:zinc ion binding"/>
    <property type="evidence" value="ECO:0007669"/>
    <property type="project" value="UniProtKB-UniRule"/>
</dbReference>
<dbReference type="SUPFAM" id="SSF51658">
    <property type="entry name" value="Xylose isomerase-like"/>
    <property type="match status" value="1"/>
</dbReference>
<dbReference type="GO" id="GO:0003906">
    <property type="term" value="F:DNA-(apurinic or apyrimidinic site) endonuclease activity"/>
    <property type="evidence" value="ECO:0007669"/>
    <property type="project" value="TreeGrafter"/>
</dbReference>
<keyword evidence="2 7" id="KW-0479">Metal-binding</keyword>
<dbReference type="FunFam" id="3.20.20.150:FF:000001">
    <property type="entry name" value="Probable endonuclease 4"/>
    <property type="match status" value="1"/>
</dbReference>
<comment type="function">
    <text evidence="7">Endonuclease IV plays a role in DNA repair. It cleaves phosphodiester bonds at apurinic or apyrimidinic (AP) sites, generating a 3'-hydroxyl group and a 5'-terminal sugar phosphate.</text>
</comment>
<keyword evidence="7" id="KW-0540">Nuclease</keyword>